<comment type="caution">
    <text evidence="2">The sequence shown here is derived from an EMBL/GenBank/DDBJ whole genome shotgun (WGS) entry which is preliminary data.</text>
</comment>
<reference evidence="2 3" key="1">
    <citation type="submission" date="2018-02" db="EMBL/GenBank/DDBJ databases">
        <title>Genome sequence of the basidiomycete white-rot fungus Phlebia centrifuga.</title>
        <authorList>
            <person name="Granchi Z."/>
            <person name="Peng M."/>
            <person name="de Vries R.P."/>
            <person name="Hilden K."/>
            <person name="Makela M.R."/>
            <person name="Grigoriev I."/>
            <person name="Riley R."/>
        </authorList>
    </citation>
    <scope>NUCLEOTIDE SEQUENCE [LARGE SCALE GENOMIC DNA]</scope>
    <source>
        <strain evidence="2 3">FBCC195</strain>
    </source>
</reference>
<evidence type="ECO:0000313" key="3">
    <source>
        <dbReference type="Proteomes" id="UP000186601"/>
    </source>
</evidence>
<sequence>MLDSRSQTLASTNGTTSVWIIEDTYAGETFFDTFDFFTGPDPTHYTTEEFAFANGLAFVTDDIVYMKGDNTTWLAPNMRIKRLGVAVCWESGRTWLFSDLHLGVWPAWWTLGGGQWPYTGEIDIIEGVHDNEHNQVTWHTGPNCNLTANANFTGSIVTTNGQPNLVCDGIANGNAGCGVTEWSQASYGPTFDAQGGGVFAMKWDDEGIAVWSFYRAAVPQDIIDGVPSPSSWGIPVAVLEPSGCDPITNFVNHSIVFGDWAGNSYATSGCPGTCPDHLQDPSNFDDAEWSINTLKVYKKVTLQGPAVNAAEHLISETARWTSWVLIPVIIVGILWV</sequence>
<dbReference type="PANTHER" id="PTHR10963:SF24">
    <property type="entry name" value="GLYCOSIDASE C21B10.07-RELATED"/>
    <property type="match status" value="1"/>
</dbReference>
<keyword evidence="3" id="KW-1185">Reference proteome</keyword>
<dbReference type="InterPro" id="IPR000757">
    <property type="entry name" value="Beta-glucanase-like"/>
</dbReference>
<dbReference type="GO" id="GO:0004553">
    <property type="term" value="F:hydrolase activity, hydrolyzing O-glycosyl compounds"/>
    <property type="evidence" value="ECO:0007669"/>
    <property type="project" value="InterPro"/>
</dbReference>
<proteinExistence type="predicted"/>
<dbReference type="EMBL" id="MLYV02000032">
    <property type="protein sequence ID" value="PSS37718.1"/>
    <property type="molecule type" value="Genomic_DNA"/>
</dbReference>
<protein>
    <recommendedName>
        <fullName evidence="1">GH16 domain-containing protein</fullName>
    </recommendedName>
</protein>
<dbReference type="InterPro" id="IPR013320">
    <property type="entry name" value="ConA-like_dom_sf"/>
</dbReference>
<dbReference type="Gene3D" id="2.60.120.200">
    <property type="match status" value="1"/>
</dbReference>
<dbReference type="PANTHER" id="PTHR10963">
    <property type="entry name" value="GLYCOSYL HYDROLASE-RELATED"/>
    <property type="match status" value="1"/>
</dbReference>
<dbReference type="SUPFAM" id="SSF49899">
    <property type="entry name" value="Concanavalin A-like lectins/glucanases"/>
    <property type="match status" value="1"/>
</dbReference>
<feature type="domain" description="GH16" evidence="1">
    <location>
        <begin position="23"/>
        <end position="302"/>
    </location>
</feature>
<dbReference type="Proteomes" id="UP000186601">
    <property type="component" value="Unassembled WGS sequence"/>
</dbReference>
<name>A0A2R6S609_9APHY</name>
<dbReference type="OrthoDB" id="192832at2759"/>
<evidence type="ECO:0000259" key="1">
    <source>
        <dbReference type="PROSITE" id="PS51762"/>
    </source>
</evidence>
<dbReference type="STRING" id="98765.A0A2R6S609"/>
<dbReference type="InterPro" id="IPR050546">
    <property type="entry name" value="Glycosyl_Hydrlase_16"/>
</dbReference>
<dbReference type="AlphaFoldDB" id="A0A2R6S609"/>
<evidence type="ECO:0000313" key="2">
    <source>
        <dbReference type="EMBL" id="PSS37718.1"/>
    </source>
</evidence>
<dbReference type="Pfam" id="PF26113">
    <property type="entry name" value="GH16_XgeA"/>
    <property type="match status" value="1"/>
</dbReference>
<dbReference type="PROSITE" id="PS51762">
    <property type="entry name" value="GH16_2"/>
    <property type="match status" value="1"/>
</dbReference>
<gene>
    <name evidence="2" type="ORF">PHLCEN_2v411</name>
</gene>
<dbReference type="GO" id="GO:0009251">
    <property type="term" value="P:glucan catabolic process"/>
    <property type="evidence" value="ECO:0007669"/>
    <property type="project" value="TreeGrafter"/>
</dbReference>
<organism evidence="2 3">
    <name type="scientific">Hermanssonia centrifuga</name>
    <dbReference type="NCBI Taxonomy" id="98765"/>
    <lineage>
        <taxon>Eukaryota</taxon>
        <taxon>Fungi</taxon>
        <taxon>Dikarya</taxon>
        <taxon>Basidiomycota</taxon>
        <taxon>Agaricomycotina</taxon>
        <taxon>Agaricomycetes</taxon>
        <taxon>Polyporales</taxon>
        <taxon>Meruliaceae</taxon>
        <taxon>Hermanssonia</taxon>
    </lineage>
</organism>
<accession>A0A2R6S609</accession>